<proteinExistence type="predicted"/>
<evidence type="ECO:0000313" key="1">
    <source>
        <dbReference type="EMBL" id="CAH0371994.1"/>
    </source>
</evidence>
<dbReference type="Pfam" id="PF10188">
    <property type="entry name" value="Oscp1"/>
    <property type="match status" value="1"/>
</dbReference>
<sequence length="355" mass="39994">MAKPTQTNEALGLRHAMPLLVINLGGEMLYVLEQRLGAQQVKTDKSQRVLCDVVKTMFSRRFVEELFKPQFLYKDRNVRQIFDKLAHSSIMKLNETSMGKLYSLMVMGAKFQVVRVATPCHVLDVTIEHLEQLKKMCASDVTDALLDYCLESCQTCYGRFTPGDWCLCRQQLLSFFSTRRVRVSIFLQRDLQGQDGTLRLEHGGPLTTGALPLTKTHPLARNYHAENRSRHARQLGRNMYAEPLPEAKEVPEVKPVAAKEEPPAAKPSTACLELNLLADLVGGDDVPVESFRLALFEDEHEAASPLVDDARRIDARAQRKGVDERFAELGFDDDVKSEAKSDDSDDLLDLMDSIK</sequence>
<gene>
    <name evidence="1" type="ORF">PECAL_3P19660</name>
</gene>
<organism evidence="1 2">
    <name type="scientific">Pelagomonas calceolata</name>
    <dbReference type="NCBI Taxonomy" id="35677"/>
    <lineage>
        <taxon>Eukaryota</taxon>
        <taxon>Sar</taxon>
        <taxon>Stramenopiles</taxon>
        <taxon>Ochrophyta</taxon>
        <taxon>Pelagophyceae</taxon>
        <taxon>Pelagomonadales</taxon>
        <taxon>Pelagomonadaceae</taxon>
        <taxon>Pelagomonas</taxon>
    </lineage>
</organism>
<dbReference type="GO" id="GO:0005886">
    <property type="term" value="C:plasma membrane"/>
    <property type="evidence" value="ECO:0007669"/>
    <property type="project" value="TreeGrafter"/>
</dbReference>
<reference evidence="1" key="1">
    <citation type="submission" date="2021-11" db="EMBL/GenBank/DDBJ databases">
        <authorList>
            <consortium name="Genoscope - CEA"/>
            <person name="William W."/>
        </authorList>
    </citation>
    <scope>NUCLEOTIDE SEQUENCE</scope>
</reference>
<dbReference type="OrthoDB" id="2157380at2759"/>
<protein>
    <recommendedName>
        <fullName evidence="3">Protein OSCP1</fullName>
    </recommendedName>
</protein>
<dbReference type="Proteomes" id="UP000789595">
    <property type="component" value="Unassembled WGS sequence"/>
</dbReference>
<dbReference type="PANTHER" id="PTHR21439">
    <property type="entry name" value="OXIDORED-NITRO DOMAIN-CONTAINING PROTEIN"/>
    <property type="match status" value="1"/>
</dbReference>
<dbReference type="InterPro" id="IPR019332">
    <property type="entry name" value="OSCP1"/>
</dbReference>
<evidence type="ECO:0000313" key="2">
    <source>
        <dbReference type="Proteomes" id="UP000789595"/>
    </source>
</evidence>
<dbReference type="GO" id="GO:0005737">
    <property type="term" value="C:cytoplasm"/>
    <property type="evidence" value="ECO:0007669"/>
    <property type="project" value="TreeGrafter"/>
</dbReference>
<dbReference type="EMBL" id="CAKKNE010000003">
    <property type="protein sequence ID" value="CAH0371994.1"/>
    <property type="molecule type" value="Genomic_DNA"/>
</dbReference>
<dbReference type="PANTHER" id="PTHR21439:SF0">
    <property type="entry name" value="PROTEIN OSCP1"/>
    <property type="match status" value="1"/>
</dbReference>
<evidence type="ECO:0008006" key="3">
    <source>
        <dbReference type="Google" id="ProtNLM"/>
    </source>
</evidence>
<comment type="caution">
    <text evidence="1">The sequence shown here is derived from an EMBL/GenBank/DDBJ whole genome shotgun (WGS) entry which is preliminary data.</text>
</comment>
<accession>A0A8J2WXZ0</accession>
<name>A0A8J2WXZ0_9STRA</name>
<keyword evidence="2" id="KW-1185">Reference proteome</keyword>
<dbReference type="AlphaFoldDB" id="A0A8J2WXZ0"/>